<dbReference type="Proteomes" id="UP000003860">
    <property type="component" value="Unassembled WGS sequence"/>
</dbReference>
<reference evidence="1" key="2">
    <citation type="submission" date="2011-01" db="EMBL/GenBank/DDBJ databases">
        <title>The Non-contiguous Finished genome of Clostridium papyrosolvens.</title>
        <authorList>
            <person name="Lucas S."/>
            <person name="Copeland A."/>
            <person name="Lapidus A."/>
            <person name="Cheng J.-F."/>
            <person name="Goodwin L."/>
            <person name="Pitluck S."/>
            <person name="Misra M."/>
            <person name="Chertkov O."/>
            <person name="Detter J.C."/>
            <person name="Han C."/>
            <person name="Tapia R."/>
            <person name="Land M."/>
            <person name="Hauser L."/>
            <person name="Kyrpides N."/>
            <person name="Ivanova N."/>
            <person name="Pagani I."/>
            <person name="Mouttaki H."/>
            <person name="He Z."/>
            <person name="Zhou J."/>
            <person name="Hemme C.L."/>
            <person name="Woyke T."/>
        </authorList>
    </citation>
    <scope>NUCLEOTIDE SEQUENCE [LARGE SCALE GENOMIC DNA]</scope>
    <source>
        <strain evidence="1">DSM 2782</strain>
    </source>
</reference>
<gene>
    <name evidence="1" type="ORF">Cpap_3994</name>
</gene>
<dbReference type="AlphaFoldDB" id="F1T7W0"/>
<comment type="caution">
    <text evidence="1">The sequence shown here is derived from an EMBL/GenBank/DDBJ whole genome shotgun (WGS) entry which is preliminary data.</text>
</comment>
<evidence type="ECO:0000313" key="2">
    <source>
        <dbReference type="Proteomes" id="UP000003860"/>
    </source>
</evidence>
<dbReference type="OrthoDB" id="1905276at2"/>
<name>F1T7W0_9FIRM</name>
<reference evidence="1" key="1">
    <citation type="submission" date="2009-07" db="EMBL/GenBank/DDBJ databases">
        <authorList>
            <consortium name="US DOE Joint Genome Institute (JGI-PGF)"/>
            <person name="Lucas S."/>
            <person name="Copeland A."/>
            <person name="Lapidus A."/>
            <person name="Glavina del Rio T."/>
            <person name="Tice H."/>
            <person name="Bruce D."/>
            <person name="Goodwin L."/>
            <person name="Pitluck S."/>
            <person name="Larimer F."/>
            <person name="Land M.L."/>
            <person name="Mouttaki H."/>
            <person name="He Z."/>
            <person name="Zhou J."/>
            <person name="Hemme C.L."/>
        </authorList>
    </citation>
    <scope>NUCLEOTIDE SEQUENCE [LARGE SCALE GENOMIC DNA]</scope>
    <source>
        <strain evidence="1">DSM 2782</strain>
    </source>
</reference>
<protein>
    <submittedName>
        <fullName evidence="1">Uncharacterized protein</fullName>
    </submittedName>
</protein>
<keyword evidence="2" id="KW-1185">Reference proteome</keyword>
<dbReference type="RefSeq" id="WP_004616361.1">
    <property type="nucleotide sequence ID" value="NZ_ACXX02000001.1"/>
</dbReference>
<dbReference type="EMBL" id="ACXX02000001">
    <property type="protein sequence ID" value="EGD49558.1"/>
    <property type="molecule type" value="Genomic_DNA"/>
</dbReference>
<dbReference type="STRING" id="588581.Cpap_3994"/>
<proteinExistence type="predicted"/>
<sequence>MNGKYKDKQINLPVKYMLDQIIESNLYQDLVYKATQNIVKRLRTRNVFVGEKHEQLIGDLCRVVMNNWKDEHCIVVHPGECGFGKTTAMIEIVKVIADASPEVGIVIAVERISDMKRVEQELEGRAISFFSFYADSCLQGLPEYNRHACSECKYFCEKKRARKEHSKYQVLLVSHEHLLMRALYGDGFGELAYFTDGNGVRQKRSLLLIDEKPQISLNQNLSEKELYTLRQFLMKIGPESPLYGEAKQIERYIYEANFAVGDLKDDYKIIDSFDPSFQLSDEMKKYYFQTYDGDDFAVLGLLASFIRKGGVVQYKEFSSRWHGPGKIFTADILHPDFDMKTVIFDATAGIDLDYQDERYRILDVPRIRSFSNLAFYNCPDANLSRSKLASKKNQIDPETLIKDIINDNHGEMLILTYKGQEGRFRAILEDKRFNADIKLHVDHYGNIKGKYLYANADQILLYGLNHKSDVYYVAKALSHGIRVDFVKAPPTKKYGRVYQHQGLQAIFESEMATDLIQGIMRIKLRRNTMEPAKVYSFIQYRRVMIILQEYFSECTKVEWYPLSFCMKYMGNGKNREKRICELVTYLERTFQIAEIGTCISKEQIFQALKYKDQDTLGADLKNEFVLSVLKRLGVSVGHRKLIKNERGWSHDKDNTNQKQVC</sequence>
<dbReference type="eggNOG" id="ENOG50332P3">
    <property type="taxonomic scope" value="Bacteria"/>
</dbReference>
<accession>F1T7W0</accession>
<organism evidence="1 2">
    <name type="scientific">Ruminiclostridium papyrosolvens DSM 2782</name>
    <dbReference type="NCBI Taxonomy" id="588581"/>
    <lineage>
        <taxon>Bacteria</taxon>
        <taxon>Bacillati</taxon>
        <taxon>Bacillota</taxon>
        <taxon>Clostridia</taxon>
        <taxon>Eubacteriales</taxon>
        <taxon>Oscillospiraceae</taxon>
        <taxon>Ruminiclostridium</taxon>
    </lineage>
</organism>
<evidence type="ECO:0000313" key="1">
    <source>
        <dbReference type="EMBL" id="EGD49558.1"/>
    </source>
</evidence>